<accession>A0A0P9ZRV1</accession>
<sequence length="634" mass="70746">MFFEQGASKGLLMNTTSVSGFDALQVLHDQRITVRDGIALATDIYFPRDRSGALPVIIERTPYDKTRPSRSELNIDGHLLTREEMAARFAAAGFITVFQDCRGRYASEGEFVKYLSEGEDGFDTLVWLLEQPWCNGRIGSMGLSYAAHTQLAMACLNPPGLMTMVLDSGGFSNAYHCGIRQGGAFELKQATWAYKQALQSPAALANPAVLKALKGEDIRHWFTHMPWVRGQSPLRHVPEYEDYLFEQWGKGSFGPYWEQIGINAEHHYHNVPDIPILHMSSWYDAYVGSTLKNRTSLSESKRAPQHLIMGPWLHGDRNITHSGNVDFGPAAAFDGQVDTDWLTCRIRWFEQWLTRNDERHSTAAVQVFLMGGGTGQRGEDGRLQHGGNWLSGETWPLQGSREKVLYLHRNLSLTSQSPTDTDASKSYICDPEQPVPTIGGALTSGAPVFFGGAFDQRETPEFFASQGNNLPLCARPDVLSFQTAPLEEDLIVAGPLSIELWVESDGLDTDFTAKLVDVYPASADYPQGYAMNITDGILRCRYRDDWSTPSLMTPGERVNIRIEPFATCNRFAKGHRLRLDIASSNFPHFDVNPNSGEPEGQGLRKMKVLNTVHMSRHCPSRLILTVLEGPEQLR</sequence>
<keyword evidence="1 3" id="KW-0378">Hydrolase</keyword>
<dbReference type="InterPro" id="IPR013736">
    <property type="entry name" value="Xaa-Pro_dipept_C"/>
</dbReference>
<comment type="caution">
    <text evidence="3">The sequence shown here is derived from an EMBL/GenBank/DDBJ whole genome shotgun (WGS) entry which is preliminary data.</text>
</comment>
<reference evidence="3 4" key="1">
    <citation type="submission" date="2015-09" db="EMBL/GenBank/DDBJ databases">
        <title>Genome announcement of multiple Pseudomonas syringae strains.</title>
        <authorList>
            <person name="Thakur S."/>
            <person name="Wang P.W."/>
            <person name="Gong Y."/>
            <person name="Weir B.S."/>
            <person name="Guttman D.S."/>
        </authorList>
    </citation>
    <scope>NUCLEOTIDE SEQUENCE [LARGE SCALE GENOMIC DNA]</scope>
    <source>
        <strain evidence="3 4">ICMP3882</strain>
    </source>
</reference>
<feature type="domain" description="Xaa-Pro dipeptidyl-peptidase C-terminal" evidence="2">
    <location>
        <begin position="346"/>
        <end position="623"/>
    </location>
</feature>
<dbReference type="Gene3D" id="1.10.3020.10">
    <property type="entry name" value="alpha-amino acid ester hydrolase ( Helical cap domain)"/>
    <property type="match status" value="1"/>
</dbReference>
<dbReference type="Proteomes" id="UP000050554">
    <property type="component" value="Unassembled WGS sequence"/>
</dbReference>
<evidence type="ECO:0000313" key="4">
    <source>
        <dbReference type="Proteomes" id="UP000050554"/>
    </source>
</evidence>
<dbReference type="EMBL" id="LJRF01000026">
    <property type="protein sequence ID" value="KPY50765.1"/>
    <property type="molecule type" value="Genomic_DNA"/>
</dbReference>
<dbReference type="SUPFAM" id="SSF49785">
    <property type="entry name" value="Galactose-binding domain-like"/>
    <property type="match status" value="1"/>
</dbReference>
<gene>
    <name evidence="3" type="ORF">ALO47_02810</name>
</gene>
<evidence type="ECO:0000259" key="2">
    <source>
        <dbReference type="SMART" id="SM00939"/>
    </source>
</evidence>
<organism evidence="3 4">
    <name type="scientific">Pseudomonas syringae pv. ribicola</name>
    <dbReference type="NCBI Taxonomy" id="55398"/>
    <lineage>
        <taxon>Bacteria</taxon>
        <taxon>Pseudomonadati</taxon>
        <taxon>Pseudomonadota</taxon>
        <taxon>Gammaproteobacteria</taxon>
        <taxon>Pseudomonadales</taxon>
        <taxon>Pseudomonadaceae</taxon>
        <taxon>Pseudomonas</taxon>
    </lineage>
</organism>
<dbReference type="GO" id="GO:0008239">
    <property type="term" value="F:dipeptidyl-peptidase activity"/>
    <property type="evidence" value="ECO:0007669"/>
    <property type="project" value="InterPro"/>
</dbReference>
<dbReference type="Pfam" id="PF02129">
    <property type="entry name" value="Peptidase_S15"/>
    <property type="match status" value="1"/>
</dbReference>
<dbReference type="Pfam" id="PF08530">
    <property type="entry name" value="PepX_C"/>
    <property type="match status" value="1"/>
</dbReference>
<proteinExistence type="predicted"/>
<dbReference type="Gene3D" id="3.40.50.1820">
    <property type="entry name" value="alpha/beta hydrolase"/>
    <property type="match status" value="1"/>
</dbReference>
<dbReference type="PATRIC" id="fig|55398.3.peg.3553"/>
<dbReference type="AlphaFoldDB" id="A0A0P9ZRV1"/>
<dbReference type="InterPro" id="IPR029058">
    <property type="entry name" value="AB_hydrolase_fold"/>
</dbReference>
<dbReference type="SUPFAM" id="SSF53474">
    <property type="entry name" value="alpha/beta-Hydrolases"/>
    <property type="match status" value="1"/>
</dbReference>
<evidence type="ECO:0000256" key="1">
    <source>
        <dbReference type="ARBA" id="ARBA00022801"/>
    </source>
</evidence>
<dbReference type="InterPro" id="IPR005674">
    <property type="entry name" value="CocE/Ser_esterase"/>
</dbReference>
<name>A0A0P9ZRV1_PSESI</name>
<protein>
    <submittedName>
        <fullName evidence="3">Hydrolase CocE/NonD family protein</fullName>
    </submittedName>
</protein>
<dbReference type="NCBIfam" id="TIGR00976">
    <property type="entry name" value="CocE_NonD"/>
    <property type="match status" value="1"/>
</dbReference>
<evidence type="ECO:0000313" key="3">
    <source>
        <dbReference type="EMBL" id="KPY50765.1"/>
    </source>
</evidence>
<dbReference type="InterPro" id="IPR000383">
    <property type="entry name" value="Xaa-Pro-like_dom"/>
</dbReference>
<dbReference type="SMART" id="SM00939">
    <property type="entry name" value="PepX_C"/>
    <property type="match status" value="1"/>
</dbReference>
<dbReference type="InterPro" id="IPR008979">
    <property type="entry name" value="Galactose-bd-like_sf"/>
</dbReference>
<dbReference type="Gene3D" id="2.60.120.260">
    <property type="entry name" value="Galactose-binding domain-like"/>
    <property type="match status" value="1"/>
</dbReference>